<proteinExistence type="predicted"/>
<evidence type="ECO:0000313" key="1">
    <source>
        <dbReference type="Proteomes" id="UP000887565"/>
    </source>
</evidence>
<evidence type="ECO:0000313" key="2">
    <source>
        <dbReference type="WBParaSite" id="nRc.2.0.1.t13786-RA"/>
    </source>
</evidence>
<protein>
    <submittedName>
        <fullName evidence="2">Uncharacterized protein</fullName>
    </submittedName>
</protein>
<dbReference type="AlphaFoldDB" id="A0A915IHY4"/>
<organism evidence="1 2">
    <name type="scientific">Romanomermis culicivorax</name>
    <name type="common">Nematode worm</name>
    <dbReference type="NCBI Taxonomy" id="13658"/>
    <lineage>
        <taxon>Eukaryota</taxon>
        <taxon>Metazoa</taxon>
        <taxon>Ecdysozoa</taxon>
        <taxon>Nematoda</taxon>
        <taxon>Enoplea</taxon>
        <taxon>Dorylaimia</taxon>
        <taxon>Mermithida</taxon>
        <taxon>Mermithoidea</taxon>
        <taxon>Mermithidae</taxon>
        <taxon>Romanomermis</taxon>
    </lineage>
</organism>
<reference evidence="2" key="1">
    <citation type="submission" date="2022-11" db="UniProtKB">
        <authorList>
            <consortium name="WormBaseParasite"/>
        </authorList>
    </citation>
    <scope>IDENTIFICATION</scope>
</reference>
<dbReference type="Proteomes" id="UP000887565">
    <property type="component" value="Unplaced"/>
</dbReference>
<name>A0A915IHY4_ROMCU</name>
<sequence>RALLAGLQTGRIFIHPCRFHPALESRTVALGVRDYNRRQSPIVELIVDDVNPIGFFHFALVESGKVADEIPTESATKILTREANICNT</sequence>
<keyword evidence="1" id="KW-1185">Reference proteome</keyword>
<accession>A0A915IHY4</accession>
<dbReference type="WBParaSite" id="nRc.2.0.1.t13786-RA">
    <property type="protein sequence ID" value="nRc.2.0.1.t13786-RA"/>
    <property type="gene ID" value="nRc.2.0.1.g13786"/>
</dbReference>